<dbReference type="InParanoid" id="A0A6J2QHN6"/>
<dbReference type="SMART" id="SM00114">
    <property type="entry name" value="CARD"/>
    <property type="match status" value="1"/>
</dbReference>
<dbReference type="PROSITE" id="PS50824">
    <property type="entry name" value="DAPIN"/>
    <property type="match status" value="1"/>
</dbReference>
<dbReference type="Pfam" id="PF02758">
    <property type="entry name" value="PYRIN"/>
    <property type="match status" value="1"/>
</dbReference>
<dbReference type="Pfam" id="PF13553">
    <property type="entry name" value="FIIND"/>
    <property type="match status" value="1"/>
</dbReference>
<name>A0A6J2QHN6_COTGO</name>
<dbReference type="PANTHER" id="PTHR46985">
    <property type="entry name" value="NACHT, LRR AND PYD DOMAINS-CONTAINING PROTEIN 1"/>
    <property type="match status" value="1"/>
</dbReference>
<dbReference type="SUPFAM" id="SSF47986">
    <property type="entry name" value="DEATH domain"/>
    <property type="match status" value="2"/>
</dbReference>
<comment type="subcellular location">
    <subcellularLocation>
        <location evidence="1">Cytoplasm</location>
        <location evidence="1">Cytosol</location>
    </subcellularLocation>
</comment>
<dbReference type="SMART" id="SM01289">
    <property type="entry name" value="PYRIN"/>
    <property type="match status" value="1"/>
</dbReference>
<dbReference type="AlphaFoldDB" id="A0A6J2QHN6"/>
<dbReference type="Pfam" id="PF00619">
    <property type="entry name" value="CARD"/>
    <property type="match status" value="2"/>
</dbReference>
<proteinExistence type="predicted"/>
<accession>A0A6J2QHN6</accession>
<feature type="domain" description="CARD" evidence="6">
    <location>
        <begin position="120"/>
        <end position="185"/>
    </location>
</feature>
<dbReference type="Pfam" id="PF23679">
    <property type="entry name" value="UPA-FIIND"/>
    <property type="match status" value="1"/>
</dbReference>
<evidence type="ECO:0000313" key="9">
    <source>
        <dbReference type="Proteomes" id="UP000504630"/>
    </source>
</evidence>
<dbReference type="InterPro" id="IPR004020">
    <property type="entry name" value="DAPIN"/>
</dbReference>
<evidence type="ECO:0000256" key="3">
    <source>
        <dbReference type="ARBA" id="ARBA00022588"/>
    </source>
</evidence>
<reference evidence="10" key="1">
    <citation type="submission" date="2025-08" db="UniProtKB">
        <authorList>
            <consortium name="RefSeq"/>
        </authorList>
    </citation>
    <scope>IDENTIFICATION</scope>
</reference>
<keyword evidence="2" id="KW-0963">Cytoplasm</keyword>
<evidence type="ECO:0000256" key="5">
    <source>
        <dbReference type="ARBA" id="ARBA00023198"/>
    </source>
</evidence>
<organism evidence="9 10">
    <name type="scientific">Cottoperca gobio</name>
    <name type="common">Frogmouth</name>
    <name type="synonym">Aphritis gobio</name>
    <dbReference type="NCBI Taxonomy" id="56716"/>
    <lineage>
        <taxon>Eukaryota</taxon>
        <taxon>Metazoa</taxon>
        <taxon>Chordata</taxon>
        <taxon>Craniata</taxon>
        <taxon>Vertebrata</taxon>
        <taxon>Euteleostomi</taxon>
        <taxon>Actinopterygii</taxon>
        <taxon>Neopterygii</taxon>
        <taxon>Teleostei</taxon>
        <taxon>Neoteleostei</taxon>
        <taxon>Acanthomorphata</taxon>
        <taxon>Eupercaria</taxon>
        <taxon>Perciformes</taxon>
        <taxon>Notothenioidei</taxon>
        <taxon>Bovichtidae</taxon>
        <taxon>Cottoperca</taxon>
    </lineage>
</organism>
<keyword evidence="9" id="KW-1185">Reference proteome</keyword>
<feature type="domain" description="CARD" evidence="6">
    <location>
        <begin position="519"/>
        <end position="604"/>
    </location>
</feature>
<gene>
    <name evidence="10" type="primary">LOC115014223</name>
</gene>
<dbReference type="InterPro" id="IPR051249">
    <property type="entry name" value="NLRP_Inflammasome"/>
</dbReference>
<evidence type="ECO:0000256" key="2">
    <source>
        <dbReference type="ARBA" id="ARBA00022490"/>
    </source>
</evidence>
<evidence type="ECO:0000256" key="1">
    <source>
        <dbReference type="ARBA" id="ARBA00004514"/>
    </source>
</evidence>
<feature type="domain" description="Pyrin" evidence="7">
    <location>
        <begin position="30"/>
        <end position="122"/>
    </location>
</feature>
<dbReference type="GO" id="GO:0045087">
    <property type="term" value="P:innate immune response"/>
    <property type="evidence" value="ECO:0007669"/>
    <property type="project" value="UniProtKB-KW"/>
</dbReference>
<dbReference type="OrthoDB" id="8869108at2759"/>
<dbReference type="InterPro" id="IPR011029">
    <property type="entry name" value="DEATH-like_dom_sf"/>
</dbReference>
<dbReference type="CDD" id="cd08325">
    <property type="entry name" value="CARD_CASP1-like"/>
    <property type="match status" value="1"/>
</dbReference>
<keyword evidence="4" id="KW-0391">Immunity</keyword>
<protein>
    <submittedName>
        <fullName evidence="10">NACHT, LRR and PYD domains-containing protein 1b allele 2-like</fullName>
    </submittedName>
</protein>
<dbReference type="KEGG" id="cgob:115014223"/>
<keyword evidence="5" id="KW-0395">Inflammatory response</keyword>
<evidence type="ECO:0000259" key="8">
    <source>
        <dbReference type="PROSITE" id="PS51830"/>
    </source>
</evidence>
<evidence type="ECO:0000259" key="6">
    <source>
        <dbReference type="PROSITE" id="PS50209"/>
    </source>
</evidence>
<dbReference type="PROSITE" id="PS51830">
    <property type="entry name" value="FIIND"/>
    <property type="match status" value="1"/>
</dbReference>
<dbReference type="RefSeq" id="XP_029296782.1">
    <property type="nucleotide sequence ID" value="XM_029440922.1"/>
</dbReference>
<dbReference type="Proteomes" id="UP000504630">
    <property type="component" value="Chromosome 10"/>
</dbReference>
<keyword evidence="3" id="KW-0399">Innate immunity</keyword>
<dbReference type="Gene3D" id="1.10.533.10">
    <property type="entry name" value="Death Domain, Fas"/>
    <property type="match status" value="3"/>
</dbReference>
<dbReference type="PROSITE" id="PS50209">
    <property type="entry name" value="CARD"/>
    <property type="match status" value="2"/>
</dbReference>
<dbReference type="GO" id="GO:0006954">
    <property type="term" value="P:inflammatory response"/>
    <property type="evidence" value="ECO:0007669"/>
    <property type="project" value="UniProtKB-KW"/>
</dbReference>
<dbReference type="InterPro" id="IPR025307">
    <property type="entry name" value="FIIND_dom"/>
</dbReference>
<dbReference type="GeneID" id="115014223"/>
<dbReference type="PANTHER" id="PTHR46985:SF4">
    <property type="entry name" value="CASPASE RECRUITMENT DOMAIN-CONTAINING PROTEIN 8"/>
    <property type="match status" value="1"/>
</dbReference>
<dbReference type="InterPro" id="IPR001315">
    <property type="entry name" value="CARD"/>
</dbReference>
<evidence type="ECO:0000313" key="10">
    <source>
        <dbReference type="RefSeq" id="XP_029296782.1"/>
    </source>
</evidence>
<feature type="domain" description="FIIND" evidence="8">
    <location>
        <begin position="238"/>
        <end position="514"/>
    </location>
</feature>
<dbReference type="GO" id="GO:0005829">
    <property type="term" value="C:cytosol"/>
    <property type="evidence" value="ECO:0007669"/>
    <property type="project" value="UniProtKB-SubCell"/>
</dbReference>
<evidence type="ECO:0000256" key="4">
    <source>
        <dbReference type="ARBA" id="ARBA00022859"/>
    </source>
</evidence>
<evidence type="ECO:0000259" key="7">
    <source>
        <dbReference type="PROSITE" id="PS50824"/>
    </source>
</evidence>
<dbReference type="GO" id="GO:0042981">
    <property type="term" value="P:regulation of apoptotic process"/>
    <property type="evidence" value="ECO:0007669"/>
    <property type="project" value="InterPro"/>
</dbReference>
<sequence>MLFSCYPSGGDSRTGRTRTLDGFSLGRLRLCEMASNALENTLEQLRPNDLWSFCFLLQCKKETGRLRKHLRRLYHDRDIRGIGDILVSTFSEEGALSESAEILKEIGCHGEADRLVLDAGGQSKEHVADTFKDQLIHTVRDVESILDELLTKRFIQKESYDKISALPTSQEKMWELFDGHLKIDGAEDIFYNIIKKWIPDHQGPRDFSQPGSKVKAQRGLENVKGKKRAMVTGSETSPEGDWIKLEPEVNCVDADDAPIYSLQSEAGNFECSVSGLRWVCKEKISFKYHFGSWKEHMERLKTMQYIPAGPLLDITVIAGTLEEVSLPHWICTEENPTLLGRFAVLHIDTCGDIVEQVSEVTPSHVKLSQPIFSPRGVLMRAGFPVKIKCKVLIYETKKTFLTLHVYLIPRDPALLQIIKSKELSNGYRTIQKPYPEKSLKMSDYFVLKANIDRAEICPEKLQLIYEESDPNFFEVFIENLDSAVQLTLGHESGPLWNCTIRRDDYHSTGDIQLMYELELARVRPKLVEKMSRELINQLLDDLLKDQVLNVGEKDSIIQENKTSADRARCLVDMVMKKGREASWKIMISLQSRDPTLYAELGLVSGLPV</sequence>